<keyword evidence="3" id="KW-1185">Reference proteome</keyword>
<protein>
    <submittedName>
        <fullName evidence="2">Unnamed protein product</fullName>
    </submittedName>
</protein>
<evidence type="ECO:0000313" key="3">
    <source>
        <dbReference type="Proteomes" id="UP001165121"/>
    </source>
</evidence>
<feature type="transmembrane region" description="Helical" evidence="1">
    <location>
        <begin position="104"/>
        <end position="125"/>
    </location>
</feature>
<comment type="caution">
    <text evidence="2">The sequence shown here is derived from an EMBL/GenBank/DDBJ whole genome shotgun (WGS) entry which is preliminary data.</text>
</comment>
<dbReference type="OrthoDB" id="105688at2759"/>
<name>A0A9W6X9U0_9STRA</name>
<dbReference type="EMBL" id="BSXT01000802">
    <property type="protein sequence ID" value="GMF34314.1"/>
    <property type="molecule type" value="Genomic_DNA"/>
</dbReference>
<accession>A0A9W6X9U0</accession>
<feature type="transmembrane region" description="Helical" evidence="1">
    <location>
        <begin position="40"/>
        <end position="64"/>
    </location>
</feature>
<sequence>MFRSVSKLWESTQVELRGKYSAERVLDLTKYVDETSWLRVISAMLATPVLCLLVTVAVDIIPLAKPSEGIEANNSYFVRTYYTFLVITFLAIQQFRMNVSILPYSIGQALGYTLAISAISTGILYELTLVIGFPLPFSLLTTTPRWVALISITMIFEWGRKIRQTPGAATMLINTTKLWMCEVLLVFVYPPYFYIFTTLSEKAQMVFALLLPVIKMCMRNLFSRTILHITDELPEVVIFNCDVFNALFVAYCMQNSPSMWTTLEIMTVDIIMMVISLRDAEITKKTLKDLEARIEREFAWDSYRSICSKSRNPTTLDKASKLLRLRRDAKLQTRISSFLELKRVASVVNSIVPGPPNVHTLAVKRKMSSVWPANNSIRKLSSRGAAQVSPVTRVAKHDMPKLPVTIRYTRLVQRLLYLSEFILLLNYVEVVIPLVFCKYNCSSGFHSITNSFLHEHSAMYLYGMYHLPNREYYAQLHGMTESELVLTLKNVLFYCSLQLVSLLLLFFALKRQLGFSPIHQLAFVLDKQFVGIQVKLVFWVYYNAQASLEHSGESTRTIYVIMLC</sequence>
<organism evidence="2 3">
    <name type="scientific">Phytophthora fragariaefolia</name>
    <dbReference type="NCBI Taxonomy" id="1490495"/>
    <lineage>
        <taxon>Eukaryota</taxon>
        <taxon>Sar</taxon>
        <taxon>Stramenopiles</taxon>
        <taxon>Oomycota</taxon>
        <taxon>Peronosporomycetes</taxon>
        <taxon>Peronosporales</taxon>
        <taxon>Peronosporaceae</taxon>
        <taxon>Phytophthora</taxon>
    </lineage>
</organism>
<feature type="transmembrane region" description="Helical" evidence="1">
    <location>
        <begin position="137"/>
        <end position="158"/>
    </location>
</feature>
<feature type="transmembrane region" description="Helical" evidence="1">
    <location>
        <begin position="415"/>
        <end position="436"/>
    </location>
</feature>
<reference evidence="2" key="1">
    <citation type="submission" date="2023-04" db="EMBL/GenBank/DDBJ databases">
        <title>Phytophthora fragariaefolia NBRC 109709.</title>
        <authorList>
            <person name="Ichikawa N."/>
            <person name="Sato H."/>
            <person name="Tonouchi N."/>
        </authorList>
    </citation>
    <scope>NUCLEOTIDE SEQUENCE</scope>
    <source>
        <strain evidence="2">NBRC 109709</strain>
    </source>
</reference>
<proteinExistence type="predicted"/>
<feature type="transmembrane region" description="Helical" evidence="1">
    <location>
        <begin position="76"/>
        <end position="92"/>
    </location>
</feature>
<evidence type="ECO:0000256" key="1">
    <source>
        <dbReference type="SAM" id="Phobius"/>
    </source>
</evidence>
<feature type="transmembrane region" description="Helical" evidence="1">
    <location>
        <begin position="491"/>
        <end position="509"/>
    </location>
</feature>
<keyword evidence="1" id="KW-0812">Transmembrane</keyword>
<evidence type="ECO:0000313" key="2">
    <source>
        <dbReference type="EMBL" id="GMF34314.1"/>
    </source>
</evidence>
<feature type="transmembrane region" description="Helical" evidence="1">
    <location>
        <begin position="178"/>
        <end position="197"/>
    </location>
</feature>
<gene>
    <name evidence="2" type="ORF">Pfra01_000879000</name>
</gene>
<feature type="transmembrane region" description="Helical" evidence="1">
    <location>
        <begin position="257"/>
        <end position="277"/>
    </location>
</feature>
<keyword evidence="1" id="KW-1133">Transmembrane helix</keyword>
<dbReference type="AlphaFoldDB" id="A0A9W6X9U0"/>
<keyword evidence="1" id="KW-0472">Membrane</keyword>
<dbReference type="Proteomes" id="UP001165121">
    <property type="component" value="Unassembled WGS sequence"/>
</dbReference>